<dbReference type="Gene3D" id="3.40.50.80">
    <property type="entry name" value="Nucleotide-binding domain of ferredoxin-NADP reductase (FNR) module"/>
    <property type="match status" value="1"/>
</dbReference>
<accession>H6BL01</accession>
<dbReference type="OMA" id="VGACWGH"/>
<dbReference type="PANTHER" id="PTHR32361:SF3">
    <property type="entry name" value="REDUCTASE, PUTATIVE (AFU_ORTHOLOGUE AFUA_6G13750)-RELATED"/>
    <property type="match status" value="1"/>
</dbReference>
<feature type="transmembrane region" description="Helical" evidence="13">
    <location>
        <begin position="217"/>
        <end position="236"/>
    </location>
</feature>
<evidence type="ECO:0000256" key="12">
    <source>
        <dbReference type="ARBA" id="ARBA00048483"/>
    </source>
</evidence>
<dbReference type="HOGENOM" id="CLU_016134_0_0_1"/>
<dbReference type="SFLD" id="SFLDG01168">
    <property type="entry name" value="Ferric_reductase_subgroup_(FRE"/>
    <property type="match status" value="1"/>
</dbReference>
<evidence type="ECO:0000256" key="9">
    <source>
        <dbReference type="ARBA" id="ARBA00023002"/>
    </source>
</evidence>
<evidence type="ECO:0000256" key="11">
    <source>
        <dbReference type="ARBA" id="ARBA00023136"/>
    </source>
</evidence>
<dbReference type="CDD" id="cd06186">
    <property type="entry name" value="NOX_Duox_like_FAD_NADP"/>
    <property type="match status" value="1"/>
</dbReference>
<keyword evidence="6 13" id="KW-0812">Transmembrane</keyword>
<evidence type="ECO:0000256" key="6">
    <source>
        <dbReference type="ARBA" id="ARBA00022692"/>
    </source>
</evidence>
<dbReference type="GO" id="GO:0006826">
    <property type="term" value="P:iron ion transport"/>
    <property type="evidence" value="ECO:0007669"/>
    <property type="project" value="TreeGrafter"/>
</dbReference>
<dbReference type="PROSITE" id="PS51384">
    <property type="entry name" value="FAD_FR"/>
    <property type="match status" value="1"/>
</dbReference>
<evidence type="ECO:0000313" key="16">
    <source>
        <dbReference type="Proteomes" id="UP000007304"/>
    </source>
</evidence>
<keyword evidence="9" id="KW-0560">Oxidoreductase</keyword>
<keyword evidence="11 13" id="KW-0472">Membrane</keyword>
<proteinExistence type="inferred from homology"/>
<protein>
    <recommendedName>
        <fullName evidence="3">ferric-chelate reductase (NADPH)</fullName>
        <ecNumber evidence="3">1.16.1.9</ecNumber>
    </recommendedName>
</protein>
<evidence type="ECO:0000256" key="10">
    <source>
        <dbReference type="ARBA" id="ARBA00023065"/>
    </source>
</evidence>
<dbReference type="InParanoid" id="H6BL01"/>
<dbReference type="SUPFAM" id="SSF63380">
    <property type="entry name" value="Riboflavin synthase domain-like"/>
    <property type="match status" value="1"/>
</dbReference>
<comment type="catalytic activity">
    <reaction evidence="12">
        <text>2 a Fe(II)-siderophore + NADP(+) + H(+) = 2 a Fe(III)-siderophore + NADPH</text>
        <dbReference type="Rhea" id="RHEA:28795"/>
        <dbReference type="Rhea" id="RHEA-COMP:11342"/>
        <dbReference type="Rhea" id="RHEA-COMP:11344"/>
        <dbReference type="ChEBI" id="CHEBI:15378"/>
        <dbReference type="ChEBI" id="CHEBI:29033"/>
        <dbReference type="ChEBI" id="CHEBI:29034"/>
        <dbReference type="ChEBI" id="CHEBI:57783"/>
        <dbReference type="ChEBI" id="CHEBI:58349"/>
        <dbReference type="EC" id="1.16.1.9"/>
    </reaction>
</comment>
<dbReference type="InterPro" id="IPR051410">
    <property type="entry name" value="Ferric/Cupric_Reductase"/>
</dbReference>
<dbReference type="SUPFAM" id="SSF52343">
    <property type="entry name" value="Ferredoxin reductase-like, C-terminal NADP-linked domain"/>
    <property type="match status" value="1"/>
</dbReference>
<name>H6BL01_EXODN</name>
<dbReference type="InterPro" id="IPR013130">
    <property type="entry name" value="Fe3_Rdtase_TM_dom"/>
</dbReference>
<dbReference type="GO" id="GO:0015677">
    <property type="term" value="P:copper ion import"/>
    <property type="evidence" value="ECO:0007669"/>
    <property type="project" value="TreeGrafter"/>
</dbReference>
<keyword evidence="16" id="KW-1185">Reference proteome</keyword>
<dbReference type="eggNOG" id="KOG0039">
    <property type="taxonomic scope" value="Eukaryota"/>
</dbReference>
<keyword evidence="7" id="KW-0249">Electron transport</keyword>
<dbReference type="SFLD" id="SFLDS00052">
    <property type="entry name" value="Ferric_Reductase_Domain"/>
    <property type="match status" value="1"/>
</dbReference>
<gene>
    <name evidence="15" type="ORF">HMPREF1120_00029</name>
</gene>
<dbReference type="GO" id="GO:0005886">
    <property type="term" value="C:plasma membrane"/>
    <property type="evidence" value="ECO:0007669"/>
    <property type="project" value="UniProtKB-SubCell"/>
</dbReference>
<comment type="similarity">
    <text evidence="2">Belongs to the ferric reductase (FRE) family.</text>
</comment>
<evidence type="ECO:0000256" key="5">
    <source>
        <dbReference type="ARBA" id="ARBA00022475"/>
    </source>
</evidence>
<dbReference type="AlphaFoldDB" id="H6BL01"/>
<dbReference type="OrthoDB" id="167398at2759"/>
<dbReference type="PANTHER" id="PTHR32361">
    <property type="entry name" value="FERRIC/CUPRIC REDUCTASE TRANSMEMBRANE COMPONENT"/>
    <property type="match status" value="1"/>
</dbReference>
<evidence type="ECO:0000259" key="14">
    <source>
        <dbReference type="PROSITE" id="PS51384"/>
    </source>
</evidence>
<sequence>MASTLNMLSARHIQNMSDAKSLQHHWGYPDRAVPCTNDVGSCEYLDVVYHSHDLGMMYTGILWATIGGILFLWGIGKRLYQPSYQSFQLSGSQTRPTSSLIRLKNTIASYGRRYLLPDCLRPVFGRTTRLQVLILLTLTGYLTVWTFVGIVYKKWVTPVKNMPGVYNTRTSLGPWSDRIGVLAYGLTPLSVMLASRESILSVITGVPYQHFNFLHRWLGYIIFVQAGLHTIGWCVVELRLYQPQPTVGLEWIAQQYIIWGVIAMFFLTVMLVLSTPWAIRRTGYEFFRKTHYVFAMIYIGACWGHWAKLNCFLLPSLLIWFLDRGVRLARTGLLHYNYLQGARFGFRSTAATITHFPDADNGDVVRLDFDHPQEPWSVGQHFYLCFPEISIWQSHPFTPCSLPKPQAKSQAHSYILRAKQGATKSLAELATKKSSAATVTKELEERVAPTASVILAGPYGGSIVDHLLPDTNILCVAGGTGVTFVLPVLLQAINEKAIQDRKLELIWVIRRETDLSWIQQELDSLRGAISTHNLRIRIFVTRQISPEHGAGAKAHANTQVHVLEGQSTVSSSSLSSADKCTGSGEGLYTIQHLGVPGADANLRHPDLSALVREFVGSTVRGATSVFASGPGGMISDLRRTTASCNSGKKVWKGDERFDIKLVCDDRLEW</sequence>
<dbReference type="RefSeq" id="XP_009152263.1">
    <property type="nucleotide sequence ID" value="XM_009154015.1"/>
</dbReference>
<dbReference type="Proteomes" id="UP000007304">
    <property type="component" value="Unassembled WGS sequence"/>
</dbReference>
<feature type="transmembrane region" description="Helical" evidence="13">
    <location>
        <begin position="55"/>
        <end position="75"/>
    </location>
</feature>
<keyword evidence="10" id="KW-0406">Ion transport</keyword>
<dbReference type="EMBL" id="JH226130">
    <property type="protein sequence ID" value="EHY51802.1"/>
    <property type="molecule type" value="Genomic_DNA"/>
</dbReference>
<dbReference type="GO" id="GO:0052851">
    <property type="term" value="F:ferric-chelate reductase (NADPH) activity"/>
    <property type="evidence" value="ECO:0007669"/>
    <property type="project" value="UniProtKB-EC"/>
</dbReference>
<comment type="subcellular location">
    <subcellularLocation>
        <location evidence="1">Cell membrane</location>
        <topology evidence="1">Multi-pass membrane protein</topology>
    </subcellularLocation>
</comment>
<evidence type="ECO:0000313" key="15">
    <source>
        <dbReference type="EMBL" id="EHY51802.1"/>
    </source>
</evidence>
<evidence type="ECO:0000256" key="1">
    <source>
        <dbReference type="ARBA" id="ARBA00004651"/>
    </source>
</evidence>
<dbReference type="Pfam" id="PF08030">
    <property type="entry name" value="NAD_binding_6"/>
    <property type="match status" value="1"/>
</dbReference>
<dbReference type="GeneID" id="20304668"/>
<feature type="domain" description="FAD-binding FR-type" evidence="14">
    <location>
        <begin position="346"/>
        <end position="465"/>
    </location>
</feature>
<dbReference type="STRING" id="858893.H6BL01"/>
<reference evidence="15" key="1">
    <citation type="submission" date="2011-07" db="EMBL/GenBank/DDBJ databases">
        <title>The Genome Sequence of Exophiala (Wangiella) dermatitidis NIH/UT8656.</title>
        <authorList>
            <consortium name="The Broad Institute Genome Sequencing Platform"/>
            <person name="Cuomo C."/>
            <person name="Wang Z."/>
            <person name="Hunicke-Smith S."/>
            <person name="Szanislo P.J."/>
            <person name="Earl A."/>
            <person name="Young S.K."/>
            <person name="Zeng Q."/>
            <person name="Gargeya S."/>
            <person name="Fitzgerald M."/>
            <person name="Haas B."/>
            <person name="Abouelleil A."/>
            <person name="Alvarado L."/>
            <person name="Arachchi H.M."/>
            <person name="Berlin A."/>
            <person name="Brown A."/>
            <person name="Chapman S.B."/>
            <person name="Chen Z."/>
            <person name="Dunbar C."/>
            <person name="Freedman E."/>
            <person name="Gearin G."/>
            <person name="Gellesch M."/>
            <person name="Goldberg J."/>
            <person name="Griggs A."/>
            <person name="Gujja S."/>
            <person name="Heiman D."/>
            <person name="Howarth C."/>
            <person name="Larson L."/>
            <person name="Lui A."/>
            <person name="MacDonald P.J.P."/>
            <person name="Montmayeur A."/>
            <person name="Murphy C."/>
            <person name="Neiman D."/>
            <person name="Pearson M."/>
            <person name="Priest M."/>
            <person name="Roberts A."/>
            <person name="Saif S."/>
            <person name="Shea T."/>
            <person name="Shenoy N."/>
            <person name="Sisk P."/>
            <person name="Stolte C."/>
            <person name="Sykes S."/>
            <person name="Wortman J."/>
            <person name="Nusbaum C."/>
            <person name="Birren B."/>
        </authorList>
    </citation>
    <scope>NUCLEOTIDE SEQUENCE</scope>
    <source>
        <strain evidence="15">NIH/UT8656</strain>
    </source>
</reference>
<dbReference type="EC" id="1.16.1.9" evidence="3"/>
<evidence type="ECO:0000256" key="2">
    <source>
        <dbReference type="ARBA" id="ARBA00006278"/>
    </source>
</evidence>
<dbReference type="Pfam" id="PF08022">
    <property type="entry name" value="FAD_binding_8"/>
    <property type="match status" value="1"/>
</dbReference>
<keyword evidence="8 13" id="KW-1133">Transmembrane helix</keyword>
<dbReference type="Pfam" id="PF01794">
    <property type="entry name" value="Ferric_reduct"/>
    <property type="match status" value="1"/>
</dbReference>
<dbReference type="InterPro" id="IPR017927">
    <property type="entry name" value="FAD-bd_FR_type"/>
</dbReference>
<feature type="transmembrane region" description="Helical" evidence="13">
    <location>
        <begin position="256"/>
        <end position="279"/>
    </location>
</feature>
<organism evidence="15 16">
    <name type="scientific">Exophiala dermatitidis (strain ATCC 34100 / CBS 525.76 / NIH/UT8656)</name>
    <name type="common">Black yeast</name>
    <name type="synonym">Wangiella dermatitidis</name>
    <dbReference type="NCBI Taxonomy" id="858893"/>
    <lineage>
        <taxon>Eukaryota</taxon>
        <taxon>Fungi</taxon>
        <taxon>Dikarya</taxon>
        <taxon>Ascomycota</taxon>
        <taxon>Pezizomycotina</taxon>
        <taxon>Eurotiomycetes</taxon>
        <taxon>Chaetothyriomycetidae</taxon>
        <taxon>Chaetothyriales</taxon>
        <taxon>Herpotrichiellaceae</taxon>
        <taxon>Exophiala</taxon>
    </lineage>
</organism>
<evidence type="ECO:0000256" key="4">
    <source>
        <dbReference type="ARBA" id="ARBA00022448"/>
    </source>
</evidence>
<evidence type="ECO:0000256" key="13">
    <source>
        <dbReference type="SAM" id="Phobius"/>
    </source>
</evidence>
<dbReference type="VEuPathDB" id="FungiDB:HMPREF1120_00029"/>
<evidence type="ECO:0000256" key="7">
    <source>
        <dbReference type="ARBA" id="ARBA00022982"/>
    </source>
</evidence>
<dbReference type="InterPro" id="IPR013121">
    <property type="entry name" value="Fe_red_NAD-bd_6"/>
</dbReference>
<evidence type="ECO:0000256" key="8">
    <source>
        <dbReference type="ARBA" id="ARBA00022989"/>
    </source>
</evidence>
<dbReference type="InterPro" id="IPR017938">
    <property type="entry name" value="Riboflavin_synthase-like_b-brl"/>
</dbReference>
<keyword evidence="5" id="KW-1003">Cell membrane</keyword>
<dbReference type="InterPro" id="IPR013112">
    <property type="entry name" value="FAD-bd_8"/>
</dbReference>
<dbReference type="GO" id="GO:0006879">
    <property type="term" value="P:intracellular iron ion homeostasis"/>
    <property type="evidence" value="ECO:0007669"/>
    <property type="project" value="TreeGrafter"/>
</dbReference>
<keyword evidence="4" id="KW-0813">Transport</keyword>
<feature type="transmembrane region" description="Helical" evidence="13">
    <location>
        <begin position="130"/>
        <end position="152"/>
    </location>
</feature>
<evidence type="ECO:0000256" key="3">
    <source>
        <dbReference type="ARBA" id="ARBA00012668"/>
    </source>
</evidence>
<dbReference type="InterPro" id="IPR039261">
    <property type="entry name" value="FNR_nucleotide-bd"/>
</dbReference>